<dbReference type="EMBL" id="JBJKFK010000122">
    <property type="protein sequence ID" value="KAL3319582.1"/>
    <property type="molecule type" value="Genomic_DNA"/>
</dbReference>
<dbReference type="AlphaFoldDB" id="A0ABD2QK89"/>
<dbReference type="InterPro" id="IPR016130">
    <property type="entry name" value="Tyr_Pase_AS"/>
</dbReference>
<evidence type="ECO:0000259" key="5">
    <source>
        <dbReference type="PROSITE" id="PS50055"/>
    </source>
</evidence>
<keyword evidence="8" id="KW-1185">Reference proteome</keyword>
<dbReference type="PROSITE" id="PS00383">
    <property type="entry name" value="TYR_PHOSPHATASE_1"/>
    <property type="match status" value="1"/>
</dbReference>
<dbReference type="InterPro" id="IPR029021">
    <property type="entry name" value="Prot-tyrosine_phosphatase-like"/>
</dbReference>
<reference evidence="7 8" key="1">
    <citation type="submission" date="2024-11" db="EMBL/GenBank/DDBJ databases">
        <title>Adaptive evolution of stress response genes in parasites aligns with host niche diversity.</title>
        <authorList>
            <person name="Hahn C."/>
            <person name="Resl P."/>
        </authorList>
    </citation>
    <scope>NUCLEOTIDE SEQUENCE [LARGE SCALE GENOMIC DNA]</scope>
    <source>
        <strain evidence="7">EGGRZ-B1_66</strain>
        <tissue evidence="7">Body</tissue>
    </source>
</reference>
<gene>
    <name evidence="7" type="ORF">Ciccas_001747</name>
</gene>
<dbReference type="Pfam" id="PF00102">
    <property type="entry name" value="Y_phosphatase"/>
    <property type="match status" value="2"/>
</dbReference>
<evidence type="ECO:0000259" key="6">
    <source>
        <dbReference type="PROSITE" id="PS50056"/>
    </source>
</evidence>
<dbReference type="InterPro" id="IPR000387">
    <property type="entry name" value="Tyr_Pase_dom"/>
</dbReference>
<keyword evidence="3" id="KW-0904">Protein phosphatase</keyword>
<dbReference type="Gene3D" id="3.90.190.10">
    <property type="entry name" value="Protein tyrosine phosphatase superfamily"/>
    <property type="match status" value="2"/>
</dbReference>
<dbReference type="InterPro" id="IPR050348">
    <property type="entry name" value="Protein-Tyr_Phosphatase"/>
</dbReference>
<dbReference type="PRINTS" id="PR00700">
    <property type="entry name" value="PRTYPHPHTASE"/>
</dbReference>
<feature type="domain" description="Tyrosine specific protein phosphatases" evidence="6">
    <location>
        <begin position="253"/>
        <end position="339"/>
    </location>
</feature>
<evidence type="ECO:0000313" key="8">
    <source>
        <dbReference type="Proteomes" id="UP001626550"/>
    </source>
</evidence>
<dbReference type="FunFam" id="3.90.190.10:FF:000102">
    <property type="entry name" value="Receptor-type tyrosine-protein phosphatase"/>
    <property type="match status" value="1"/>
</dbReference>
<dbReference type="PANTHER" id="PTHR19134">
    <property type="entry name" value="RECEPTOR-TYPE TYROSINE-PROTEIN PHOSPHATASE"/>
    <property type="match status" value="1"/>
</dbReference>
<sequence length="656" mass="74921">MSRQGNQSTAITSEHLPVHVTALKDNEGLGMAQEYESIHTDGDYSWHEANREENKLKNRYANVIAYDHSRVVLATLPGVPGSDYINANFINGYRKSKSYVATQGPLPKTFTDFWRMVWEQNSRVIVMMTRLEERARVKCDQYWPSKGQQLYPMYGPLTGTKGSAISKAFITGAFQVTLKEANSYAYYTTRVLQIQKFGHPSEVTDKRLLQNMDTVDYQRNEGLVPVSEVREIRHYQFTAWPDYGAPDQAQPLLLFIRKVNQGRAAIQQQIKLNSRTRAPPEVGPTVVHCSAGVGRTGAFIVIDSQLERLKQEHSVDVYGAVNRMRCQRNFMVQTEEQYAFLYDILVEAVQVRLRQPAPTAAVTQYVEASGGNQQHLVGQKLSGLDLEFKRLSINLRTTNKFSSAQTTENTAKNRFANLMPFEENRVILGTIRGVRGSDYINASFVDGFWKRKSYIATQSPLAQTVDDFWRMIWEQNSPIIVVLCRLKDAALNRDNNCHQYWPSDRPARYNQLNVEPMVEYNMPSFVLREFRVSDVRDGQMRTVRQFQFTDWPENASVPRSAEALIDLIGQVHKTQSQFGQDGPITVHCNNGVGLTGVFIALSLILERMRVDGEIDLFLMTRLLRTQRVQLVQTVDQYAFCYAATLEYLAQFDQFAM</sequence>
<keyword evidence="2" id="KW-0378">Hydrolase</keyword>
<dbReference type="EC" id="3.1.3.48" evidence="1"/>
<dbReference type="GO" id="GO:0004725">
    <property type="term" value="F:protein tyrosine phosphatase activity"/>
    <property type="evidence" value="ECO:0007669"/>
    <property type="project" value="UniProtKB-EC"/>
</dbReference>
<name>A0ABD2QK89_9PLAT</name>
<comment type="catalytic activity">
    <reaction evidence="4">
        <text>O-phospho-L-tyrosyl-[protein] + H2O = L-tyrosyl-[protein] + phosphate</text>
        <dbReference type="Rhea" id="RHEA:10684"/>
        <dbReference type="Rhea" id="RHEA-COMP:10136"/>
        <dbReference type="Rhea" id="RHEA-COMP:20101"/>
        <dbReference type="ChEBI" id="CHEBI:15377"/>
        <dbReference type="ChEBI" id="CHEBI:43474"/>
        <dbReference type="ChEBI" id="CHEBI:46858"/>
        <dbReference type="ChEBI" id="CHEBI:61978"/>
        <dbReference type="EC" id="3.1.3.48"/>
    </reaction>
</comment>
<dbReference type="Proteomes" id="UP001626550">
    <property type="component" value="Unassembled WGS sequence"/>
</dbReference>
<evidence type="ECO:0000256" key="2">
    <source>
        <dbReference type="ARBA" id="ARBA00022801"/>
    </source>
</evidence>
<dbReference type="PROSITE" id="PS50055">
    <property type="entry name" value="TYR_PHOSPHATASE_PTP"/>
    <property type="match status" value="2"/>
</dbReference>
<dbReference type="SUPFAM" id="SSF52799">
    <property type="entry name" value="(Phosphotyrosine protein) phosphatases II"/>
    <property type="match status" value="2"/>
</dbReference>
<comment type="caution">
    <text evidence="7">The sequence shown here is derived from an EMBL/GenBank/DDBJ whole genome shotgun (WGS) entry which is preliminary data.</text>
</comment>
<evidence type="ECO:0000256" key="3">
    <source>
        <dbReference type="ARBA" id="ARBA00022912"/>
    </source>
</evidence>
<dbReference type="PROSITE" id="PS50056">
    <property type="entry name" value="TYR_PHOSPHATASE_2"/>
    <property type="match status" value="2"/>
</dbReference>
<evidence type="ECO:0000313" key="7">
    <source>
        <dbReference type="EMBL" id="KAL3319582.1"/>
    </source>
</evidence>
<feature type="domain" description="Tyrosine-protein phosphatase" evidence="5">
    <location>
        <begin position="384"/>
        <end position="647"/>
    </location>
</feature>
<proteinExistence type="predicted"/>
<organism evidence="7 8">
    <name type="scientific">Cichlidogyrus casuarinus</name>
    <dbReference type="NCBI Taxonomy" id="1844966"/>
    <lineage>
        <taxon>Eukaryota</taxon>
        <taxon>Metazoa</taxon>
        <taxon>Spiralia</taxon>
        <taxon>Lophotrochozoa</taxon>
        <taxon>Platyhelminthes</taxon>
        <taxon>Monogenea</taxon>
        <taxon>Monopisthocotylea</taxon>
        <taxon>Dactylogyridea</taxon>
        <taxon>Ancyrocephalidae</taxon>
        <taxon>Cichlidogyrus</taxon>
    </lineage>
</organism>
<feature type="domain" description="Tyrosine specific protein phosphatases" evidence="6">
    <location>
        <begin position="562"/>
        <end position="638"/>
    </location>
</feature>
<evidence type="ECO:0000256" key="4">
    <source>
        <dbReference type="ARBA" id="ARBA00051722"/>
    </source>
</evidence>
<dbReference type="SMART" id="SM00404">
    <property type="entry name" value="PTPc_motif"/>
    <property type="match status" value="2"/>
</dbReference>
<feature type="domain" description="Tyrosine-protein phosphatase" evidence="5">
    <location>
        <begin position="31"/>
        <end position="348"/>
    </location>
</feature>
<dbReference type="InterPro" id="IPR003595">
    <property type="entry name" value="Tyr_Pase_cat"/>
</dbReference>
<protein>
    <recommendedName>
        <fullName evidence="1">protein-tyrosine-phosphatase</fullName>
        <ecNumber evidence="1">3.1.3.48</ecNumber>
    </recommendedName>
</protein>
<accession>A0ABD2QK89</accession>
<evidence type="ECO:0000256" key="1">
    <source>
        <dbReference type="ARBA" id="ARBA00013064"/>
    </source>
</evidence>
<dbReference type="PANTHER" id="PTHR19134:SF531">
    <property type="entry name" value="TYROSINE-PROTEIN PHOSPHATASE LAR"/>
    <property type="match status" value="1"/>
</dbReference>
<dbReference type="InterPro" id="IPR000242">
    <property type="entry name" value="PTP_cat"/>
</dbReference>
<dbReference type="SMART" id="SM00194">
    <property type="entry name" value="PTPc"/>
    <property type="match status" value="2"/>
</dbReference>